<dbReference type="AlphaFoldDB" id="A0A7H8NC97"/>
<reference evidence="2 3" key="1">
    <citation type="submission" date="2020-06" db="EMBL/GenBank/DDBJ databases">
        <title>Genome mining for natural products.</title>
        <authorList>
            <person name="Zhang B."/>
            <person name="Shi J."/>
            <person name="Ge H."/>
        </authorList>
    </citation>
    <scope>NUCLEOTIDE SEQUENCE [LARGE SCALE GENOMIC DNA]</scope>
    <source>
        <strain evidence="2 3">NA00687</strain>
    </source>
</reference>
<dbReference type="RefSeq" id="WP_176163836.1">
    <property type="nucleotide sequence ID" value="NZ_CP054929.1"/>
</dbReference>
<name>A0A7H8NC97_9ACTN</name>
<gene>
    <name evidence="2" type="ORF">HUT08_24255</name>
</gene>
<dbReference type="Gene3D" id="3.40.1580.10">
    <property type="entry name" value="SMI1/KNR4-like"/>
    <property type="match status" value="1"/>
</dbReference>
<dbReference type="SMART" id="SM00860">
    <property type="entry name" value="SMI1_KNR4"/>
    <property type="match status" value="1"/>
</dbReference>
<feature type="domain" description="Knr4/Smi1-like" evidence="1">
    <location>
        <begin position="32"/>
        <end position="173"/>
    </location>
</feature>
<evidence type="ECO:0000313" key="3">
    <source>
        <dbReference type="Proteomes" id="UP000509303"/>
    </source>
</evidence>
<dbReference type="EMBL" id="CP054929">
    <property type="protein sequence ID" value="QKW52130.1"/>
    <property type="molecule type" value="Genomic_DNA"/>
</dbReference>
<dbReference type="SUPFAM" id="SSF160631">
    <property type="entry name" value="SMI1/KNR4-like"/>
    <property type="match status" value="1"/>
</dbReference>
<sequence length="187" mass="20712">MGHRTGNDEVLDIQDLWDDSPYALRDYVEDTPPTPELIAELEAELGGYRLPRSYVALMRAHNGGVPNRAFFPLPGVSSPDQATGVAVNGVYGIGRTKPNSLGGEFGSRFWIEEWEYPDLGVYFADTPSAGHDMLAFDYRAHGRTGEPTVVHVDQEDDFRVTPLAENFTAFVRGLVEWRGRARAGTKP</sequence>
<proteinExistence type="predicted"/>
<accession>A0A7H8NC97</accession>
<dbReference type="Proteomes" id="UP000509303">
    <property type="component" value="Chromosome"/>
</dbReference>
<protein>
    <submittedName>
        <fullName evidence="2">SMI1/KNR4 family protein</fullName>
    </submittedName>
</protein>
<keyword evidence="3" id="KW-1185">Reference proteome</keyword>
<evidence type="ECO:0000313" key="2">
    <source>
        <dbReference type="EMBL" id="QKW52130.1"/>
    </source>
</evidence>
<dbReference type="InterPro" id="IPR037883">
    <property type="entry name" value="Knr4/Smi1-like_sf"/>
</dbReference>
<dbReference type="InterPro" id="IPR018958">
    <property type="entry name" value="Knr4/Smi1-like_dom"/>
</dbReference>
<dbReference type="Pfam" id="PF09346">
    <property type="entry name" value="SMI1_KNR4"/>
    <property type="match status" value="1"/>
</dbReference>
<organism evidence="2 3">
    <name type="scientific">Streptomyces buecherae</name>
    <dbReference type="NCBI Taxonomy" id="2763006"/>
    <lineage>
        <taxon>Bacteria</taxon>
        <taxon>Bacillati</taxon>
        <taxon>Actinomycetota</taxon>
        <taxon>Actinomycetes</taxon>
        <taxon>Kitasatosporales</taxon>
        <taxon>Streptomycetaceae</taxon>
        <taxon>Streptomyces</taxon>
    </lineage>
</organism>
<evidence type="ECO:0000259" key="1">
    <source>
        <dbReference type="SMART" id="SM00860"/>
    </source>
</evidence>